<gene>
    <name evidence="1" type="ORF">Ahy_A10g050508</name>
</gene>
<sequence>MEEYFDLVSDVNAKKLAWNFKVFIVRICATSNKFNVNEIGSIEMGGRIYATIPRSLVKKYIKNPTFPLEAFRFRNVAKLHTVEKVKDLELFDIIGEVFGKEDPRKLTKRLVVIMENLEKNRLSCTLFGETVDQILPHLDDDQLELLIVQPDGMAKLRCKATLNYPRSMSTQN</sequence>
<protein>
    <recommendedName>
        <fullName evidence="3">DUF223 domain-containing protein</fullName>
    </recommendedName>
</protein>
<dbReference type="EMBL" id="SDMP01000010">
    <property type="protein sequence ID" value="RYR35341.1"/>
    <property type="molecule type" value="Genomic_DNA"/>
</dbReference>
<name>A0A445B9K0_ARAHY</name>
<proteinExistence type="predicted"/>
<accession>A0A445B9K0</accession>
<organism evidence="1 2">
    <name type="scientific">Arachis hypogaea</name>
    <name type="common">Peanut</name>
    <dbReference type="NCBI Taxonomy" id="3818"/>
    <lineage>
        <taxon>Eukaryota</taxon>
        <taxon>Viridiplantae</taxon>
        <taxon>Streptophyta</taxon>
        <taxon>Embryophyta</taxon>
        <taxon>Tracheophyta</taxon>
        <taxon>Spermatophyta</taxon>
        <taxon>Magnoliopsida</taxon>
        <taxon>eudicotyledons</taxon>
        <taxon>Gunneridae</taxon>
        <taxon>Pentapetalae</taxon>
        <taxon>rosids</taxon>
        <taxon>fabids</taxon>
        <taxon>Fabales</taxon>
        <taxon>Fabaceae</taxon>
        <taxon>Papilionoideae</taxon>
        <taxon>50 kb inversion clade</taxon>
        <taxon>dalbergioids sensu lato</taxon>
        <taxon>Dalbergieae</taxon>
        <taxon>Pterocarpus clade</taxon>
        <taxon>Arachis</taxon>
    </lineage>
</organism>
<evidence type="ECO:0008006" key="3">
    <source>
        <dbReference type="Google" id="ProtNLM"/>
    </source>
</evidence>
<dbReference type="AlphaFoldDB" id="A0A445B9K0"/>
<keyword evidence="2" id="KW-1185">Reference proteome</keyword>
<dbReference type="InterPro" id="IPR012340">
    <property type="entry name" value="NA-bd_OB-fold"/>
</dbReference>
<reference evidence="1 2" key="1">
    <citation type="submission" date="2019-01" db="EMBL/GenBank/DDBJ databases">
        <title>Sequencing of cultivated peanut Arachis hypogaea provides insights into genome evolution and oil improvement.</title>
        <authorList>
            <person name="Chen X."/>
        </authorList>
    </citation>
    <scope>NUCLEOTIDE SEQUENCE [LARGE SCALE GENOMIC DNA]</scope>
    <source>
        <strain evidence="2">cv. Fuhuasheng</strain>
        <tissue evidence="1">Leaves</tissue>
    </source>
</reference>
<evidence type="ECO:0000313" key="1">
    <source>
        <dbReference type="EMBL" id="RYR35341.1"/>
    </source>
</evidence>
<evidence type="ECO:0000313" key="2">
    <source>
        <dbReference type="Proteomes" id="UP000289738"/>
    </source>
</evidence>
<dbReference type="Gene3D" id="2.40.50.140">
    <property type="entry name" value="Nucleic acid-binding proteins"/>
    <property type="match status" value="1"/>
</dbReference>
<dbReference type="Proteomes" id="UP000289738">
    <property type="component" value="Chromosome A10"/>
</dbReference>
<comment type="caution">
    <text evidence="1">The sequence shown here is derived from an EMBL/GenBank/DDBJ whole genome shotgun (WGS) entry which is preliminary data.</text>
</comment>